<comment type="caution">
    <text evidence="3">The sequence shown here is derived from an EMBL/GenBank/DDBJ whole genome shotgun (WGS) entry which is preliminary data.</text>
</comment>
<sequence>MTVLTPALLDRIRSRAARYDRENIFFTEDLQELRAVGYLKPRSLRELSDDQRLLAAYAPATALGINMHLVWIGVAWALHERGDTSLDWLLADAEAGKVFALGLSEPGNDLVMWDSLTTAETVEGGYTFTGTKVSTSLSPAWTQLGTFGKHTAEDGTETLVHGFISRDSPGWRSLNDWDTLGMRASQSHTTVLDGAFVPANRVVRVLPVGPNADPFIFAIFANFLSLIASVYAGIADRALQLGVEALQQRSSAMTGDQYSENPDLRWRMADAALALDALEPQIHSVVNDVDGLVDHGMGWFRKLTGLKQRSVETSRHVVEQVMRSAGAGAFRNTSELARLQRDVLAGIYHPSNPESVHRTVANDLFGG</sequence>
<name>A0A8H2K8R4_9MICO</name>
<protein>
    <submittedName>
        <fullName evidence="3">Alkylation response protein AidB-like acyl-CoA dehydrogenase</fullName>
    </submittedName>
</protein>
<dbReference type="EMBL" id="VFRA01000001">
    <property type="protein sequence ID" value="TQO19751.1"/>
    <property type="molecule type" value="Genomic_DNA"/>
</dbReference>
<evidence type="ECO:0000259" key="2">
    <source>
        <dbReference type="Pfam" id="PF08028"/>
    </source>
</evidence>
<dbReference type="RefSeq" id="WP_141990201.1">
    <property type="nucleotide sequence ID" value="NZ_VFRA01000001.1"/>
</dbReference>
<dbReference type="Proteomes" id="UP000316560">
    <property type="component" value="Unassembled WGS sequence"/>
</dbReference>
<dbReference type="Pfam" id="PF08028">
    <property type="entry name" value="Acyl-CoA_dh_2"/>
    <property type="match status" value="1"/>
</dbReference>
<dbReference type="AlphaFoldDB" id="A0A8H2K8R4"/>
<dbReference type="SUPFAM" id="SSF56645">
    <property type="entry name" value="Acyl-CoA dehydrogenase NM domain-like"/>
    <property type="match status" value="1"/>
</dbReference>
<evidence type="ECO:0000313" key="3">
    <source>
        <dbReference type="EMBL" id="TQO19751.1"/>
    </source>
</evidence>
<reference evidence="3 4" key="1">
    <citation type="submission" date="2019-06" db="EMBL/GenBank/DDBJ databases">
        <title>Sequencing the genomes of 1000 actinobacteria strains.</title>
        <authorList>
            <person name="Klenk H.-P."/>
        </authorList>
    </citation>
    <scope>NUCLEOTIDE SEQUENCE [LARGE SCALE GENOMIC DNA]</scope>
    <source>
        <strain evidence="3 4">DSM 21947</strain>
    </source>
</reference>
<dbReference type="PANTHER" id="PTHR43884">
    <property type="entry name" value="ACYL-COA DEHYDROGENASE"/>
    <property type="match status" value="1"/>
</dbReference>
<dbReference type="InterPro" id="IPR046373">
    <property type="entry name" value="Acyl-CoA_Oxase/DH_mid-dom_sf"/>
</dbReference>
<keyword evidence="4" id="KW-1185">Reference proteome</keyword>
<dbReference type="OrthoDB" id="3404950at2"/>
<evidence type="ECO:0000256" key="1">
    <source>
        <dbReference type="ARBA" id="ARBA00023002"/>
    </source>
</evidence>
<dbReference type="PANTHER" id="PTHR43884:SF25">
    <property type="entry name" value="ACYL-COA DEHYDROGENASE YDBM-RELATED"/>
    <property type="match status" value="1"/>
</dbReference>
<dbReference type="Gene3D" id="1.20.140.10">
    <property type="entry name" value="Butyryl-CoA Dehydrogenase, subunit A, domain 3"/>
    <property type="match status" value="1"/>
</dbReference>
<dbReference type="InterPro" id="IPR009100">
    <property type="entry name" value="AcylCoA_DH/oxidase_NM_dom_sf"/>
</dbReference>
<accession>A0A8H2K8R4</accession>
<evidence type="ECO:0000313" key="4">
    <source>
        <dbReference type="Proteomes" id="UP000316560"/>
    </source>
</evidence>
<dbReference type="InterPro" id="IPR013107">
    <property type="entry name" value="Acyl-CoA_DH_C"/>
</dbReference>
<gene>
    <name evidence="3" type="ORF">FB472_1327</name>
</gene>
<proteinExistence type="predicted"/>
<dbReference type="GO" id="GO:0003995">
    <property type="term" value="F:acyl-CoA dehydrogenase activity"/>
    <property type="evidence" value="ECO:0007669"/>
    <property type="project" value="TreeGrafter"/>
</dbReference>
<dbReference type="SUPFAM" id="SSF47203">
    <property type="entry name" value="Acyl-CoA dehydrogenase C-terminal domain-like"/>
    <property type="match status" value="1"/>
</dbReference>
<feature type="domain" description="Acyl-CoA dehydrogenase C-terminal" evidence="2">
    <location>
        <begin position="226"/>
        <end position="349"/>
    </location>
</feature>
<dbReference type="Gene3D" id="2.40.110.10">
    <property type="entry name" value="Butyryl-CoA Dehydrogenase, subunit A, domain 2"/>
    <property type="match status" value="1"/>
</dbReference>
<dbReference type="InterPro" id="IPR036250">
    <property type="entry name" value="AcylCo_DH-like_C"/>
</dbReference>
<keyword evidence="1" id="KW-0560">Oxidoreductase</keyword>
<organism evidence="3 4">
    <name type="scientific">Rhodoglobus vestalii</name>
    <dbReference type="NCBI Taxonomy" id="193384"/>
    <lineage>
        <taxon>Bacteria</taxon>
        <taxon>Bacillati</taxon>
        <taxon>Actinomycetota</taxon>
        <taxon>Actinomycetes</taxon>
        <taxon>Micrococcales</taxon>
        <taxon>Microbacteriaceae</taxon>
        <taxon>Rhodoglobus</taxon>
    </lineage>
</organism>